<dbReference type="PANTHER" id="PTHR38121:SF2">
    <property type="entry name" value="ACYLTRANSFERASE 3 DOMAIN-CONTAINING PROTEIN"/>
    <property type="match status" value="1"/>
</dbReference>
<dbReference type="InterPro" id="IPR013320">
    <property type="entry name" value="ConA-like_dom_sf"/>
</dbReference>
<dbReference type="GO" id="GO:0005975">
    <property type="term" value="P:carbohydrate metabolic process"/>
    <property type="evidence" value="ECO:0007669"/>
    <property type="project" value="InterPro"/>
</dbReference>
<feature type="signal peptide" evidence="3">
    <location>
        <begin position="1"/>
        <end position="16"/>
    </location>
</feature>
<dbReference type="OrthoDB" id="25131at2759"/>
<feature type="transmembrane region" description="Helical" evidence="2">
    <location>
        <begin position="341"/>
        <end position="362"/>
    </location>
</feature>
<accession>A0A6A6CCN2</accession>
<dbReference type="AlphaFoldDB" id="A0A6A6CCN2"/>
<evidence type="ECO:0000313" key="5">
    <source>
        <dbReference type="EMBL" id="KAF2164801.1"/>
    </source>
</evidence>
<protein>
    <submittedName>
        <fullName evidence="5">Glycoside hydrolase family 16 protein</fullName>
    </submittedName>
</protein>
<dbReference type="Proteomes" id="UP000799537">
    <property type="component" value="Unassembled WGS sequence"/>
</dbReference>
<evidence type="ECO:0000259" key="4">
    <source>
        <dbReference type="Pfam" id="PF00722"/>
    </source>
</evidence>
<dbReference type="EMBL" id="ML993602">
    <property type="protein sequence ID" value="KAF2164801.1"/>
    <property type="molecule type" value="Genomic_DNA"/>
</dbReference>
<feature type="region of interest" description="Disordered" evidence="1">
    <location>
        <begin position="547"/>
        <end position="568"/>
    </location>
</feature>
<dbReference type="Pfam" id="PF00722">
    <property type="entry name" value="Glyco_hydro_16"/>
    <property type="match status" value="1"/>
</dbReference>
<organism evidence="5 6">
    <name type="scientific">Zasmidium cellare ATCC 36951</name>
    <dbReference type="NCBI Taxonomy" id="1080233"/>
    <lineage>
        <taxon>Eukaryota</taxon>
        <taxon>Fungi</taxon>
        <taxon>Dikarya</taxon>
        <taxon>Ascomycota</taxon>
        <taxon>Pezizomycotina</taxon>
        <taxon>Dothideomycetes</taxon>
        <taxon>Dothideomycetidae</taxon>
        <taxon>Mycosphaerellales</taxon>
        <taxon>Mycosphaerellaceae</taxon>
        <taxon>Zasmidium</taxon>
    </lineage>
</organism>
<feature type="transmembrane region" description="Helical" evidence="2">
    <location>
        <begin position="993"/>
        <end position="1015"/>
    </location>
</feature>
<keyword evidence="2" id="KW-0812">Transmembrane</keyword>
<feature type="transmembrane region" description="Helical" evidence="2">
    <location>
        <begin position="968"/>
        <end position="987"/>
    </location>
</feature>
<keyword evidence="2" id="KW-1133">Transmembrane helix</keyword>
<sequence>MLSVLAISLLLQTVVAGAGRNVTVPSQCSCGYRDPSTKEHYTDAIILYFNETALDTEIFDIRDCANKNQKGWNSIFRQGSSPSNIHIGNNGSLPWQDVIDGTSPSLEMWLDGFEFSHLSNGAEIRSLRRDILFGSFRASMRSAQPWIGGSAMSMYLQYNDSQSINMDMCNMDIADQAHITQLVNGEWPEYKLATNYTIIQKGDPPKIPAGQPWDFQDLRFDWTNDTVSFWIGNNRTRTVTQLQRDLPAVPETLYFSHWSTGDSHYMQGPPINNSVANVRWIRAFFNSSLMTPHDHVNYDRQCNPTVACSTEDMSLRGSSSFSPAATAAWKPPVPHQRIRTVAGYIAAGFSFFGVFALVNAFIRRGPLYKFKRLRDVSWPGSKRSSTQKLRQSLRQSIIGANNANNYPGPPDGKPPNGQGTTHSGTETPAPGYTSRPNGRRSGYNSGTVTPLPAYESRMQSPWQLMYSLVQPKRSLRSLSGRNTPLHSRNAWTSIRPMASQGTIIEDALTPPLEHPPALRVTNPSEEDEDLEVEAARTRAYFDLAGEKKDEDEIRNASPVPTHGSPEGMRIAGEKKHASVSFMDLDDKSDEKHHRFEVPTAPQDKSALDMMKVKPVPDGMAGAATAEPAKEQKPQAPNQPQQRIDYLAGLVAISCIMITLRHFSLTFWPYVTESQGLLMHFGADQWLSYILGPYLLTPLWIGPFFVTSCRFLAQRYLKTGKLNDVANKMLLRAPRMLLPCFVFMTLEYFLISLGLTKKLEWLPSISYSTWPYVVAQPNFGVFVNEIVELAYIIPNEAPEIINHYCVGVLWTIPIQLQYSFVTLLATVLIKDVKTPWKRMLFYTLSILADITYNWIKWTQARWWALYPILFLATGITIATPLVLLFNSDIYYWSFMAWENAIHPNQYTGRPIFETIPSIWAAYPNYNYPSLAILTFSVGLQVIVELSTWVQKALSIKLITFFHPHIMTIYLMHGFIFWSIGAYVAVSLSSLSIPYWAILLITAVVCYSIIMILTVIITPMIEFATKGATKNIWRWATEEPVPHRPTTAPFNKQLVVGRMQDENGDRGSEEAA</sequence>
<dbReference type="InterPro" id="IPR000757">
    <property type="entry name" value="Beta-glucanase-like"/>
</dbReference>
<feature type="transmembrane region" description="Helical" evidence="2">
    <location>
        <begin position="690"/>
        <end position="712"/>
    </location>
</feature>
<evidence type="ECO:0000256" key="2">
    <source>
        <dbReference type="SAM" id="Phobius"/>
    </source>
</evidence>
<evidence type="ECO:0000256" key="3">
    <source>
        <dbReference type="SAM" id="SignalP"/>
    </source>
</evidence>
<evidence type="ECO:0000313" key="6">
    <source>
        <dbReference type="Proteomes" id="UP000799537"/>
    </source>
</evidence>
<dbReference type="CDD" id="cd00413">
    <property type="entry name" value="Glyco_hydrolase_16"/>
    <property type="match status" value="1"/>
</dbReference>
<feature type="compositionally biased region" description="Polar residues" evidence="1">
    <location>
        <begin position="417"/>
        <end position="426"/>
    </location>
</feature>
<feature type="transmembrane region" description="Helical" evidence="2">
    <location>
        <begin position="645"/>
        <end position="670"/>
    </location>
</feature>
<proteinExistence type="predicted"/>
<keyword evidence="5" id="KW-0378">Hydrolase</keyword>
<feature type="region of interest" description="Disordered" evidence="1">
    <location>
        <begin position="509"/>
        <end position="530"/>
    </location>
</feature>
<feature type="region of interest" description="Disordered" evidence="1">
    <location>
        <begin position="617"/>
        <end position="639"/>
    </location>
</feature>
<feature type="region of interest" description="Disordered" evidence="1">
    <location>
        <begin position="400"/>
        <end position="448"/>
    </location>
</feature>
<feature type="transmembrane region" description="Helical" evidence="2">
    <location>
        <begin position="735"/>
        <end position="754"/>
    </location>
</feature>
<feature type="domain" description="GH16" evidence="4">
    <location>
        <begin position="106"/>
        <end position="268"/>
    </location>
</feature>
<dbReference type="RefSeq" id="XP_033665690.1">
    <property type="nucleotide sequence ID" value="XM_033813211.1"/>
</dbReference>
<keyword evidence="2" id="KW-0472">Membrane</keyword>
<dbReference type="GO" id="GO:0004553">
    <property type="term" value="F:hydrolase activity, hydrolyzing O-glycosyl compounds"/>
    <property type="evidence" value="ECO:0007669"/>
    <property type="project" value="InterPro"/>
</dbReference>
<feature type="transmembrane region" description="Helical" evidence="2">
    <location>
        <begin position="838"/>
        <end position="854"/>
    </location>
</feature>
<name>A0A6A6CCN2_ZASCE</name>
<dbReference type="PANTHER" id="PTHR38121">
    <property type="entry name" value="GH16 DOMAIN-CONTAINING PROTEIN"/>
    <property type="match status" value="1"/>
</dbReference>
<feature type="chain" id="PRO_5025652442" evidence="3">
    <location>
        <begin position="17"/>
        <end position="1070"/>
    </location>
</feature>
<gene>
    <name evidence="5" type="ORF">M409DRAFT_56177</name>
</gene>
<feature type="transmembrane region" description="Helical" evidence="2">
    <location>
        <begin position="774"/>
        <end position="792"/>
    </location>
</feature>
<feature type="transmembrane region" description="Helical" evidence="2">
    <location>
        <begin position="804"/>
        <end position="826"/>
    </location>
</feature>
<feature type="transmembrane region" description="Helical" evidence="2">
    <location>
        <begin position="861"/>
        <end position="884"/>
    </location>
</feature>
<feature type="transmembrane region" description="Helical" evidence="2">
    <location>
        <begin position="926"/>
        <end position="948"/>
    </location>
</feature>
<dbReference type="Gene3D" id="2.60.120.200">
    <property type="match status" value="1"/>
</dbReference>
<keyword evidence="6" id="KW-1185">Reference proteome</keyword>
<evidence type="ECO:0000256" key="1">
    <source>
        <dbReference type="SAM" id="MobiDB-lite"/>
    </source>
</evidence>
<reference evidence="5" key="1">
    <citation type="journal article" date="2020" name="Stud. Mycol.">
        <title>101 Dothideomycetes genomes: a test case for predicting lifestyles and emergence of pathogens.</title>
        <authorList>
            <person name="Haridas S."/>
            <person name="Albert R."/>
            <person name="Binder M."/>
            <person name="Bloem J."/>
            <person name="Labutti K."/>
            <person name="Salamov A."/>
            <person name="Andreopoulos B."/>
            <person name="Baker S."/>
            <person name="Barry K."/>
            <person name="Bills G."/>
            <person name="Bluhm B."/>
            <person name="Cannon C."/>
            <person name="Castanera R."/>
            <person name="Culley D."/>
            <person name="Daum C."/>
            <person name="Ezra D."/>
            <person name="Gonzalez J."/>
            <person name="Henrissat B."/>
            <person name="Kuo A."/>
            <person name="Liang C."/>
            <person name="Lipzen A."/>
            <person name="Lutzoni F."/>
            <person name="Magnuson J."/>
            <person name="Mondo S."/>
            <person name="Nolan M."/>
            <person name="Ohm R."/>
            <person name="Pangilinan J."/>
            <person name="Park H.-J."/>
            <person name="Ramirez L."/>
            <person name="Alfaro M."/>
            <person name="Sun H."/>
            <person name="Tritt A."/>
            <person name="Yoshinaga Y."/>
            <person name="Zwiers L.-H."/>
            <person name="Turgeon B."/>
            <person name="Goodwin S."/>
            <person name="Spatafora J."/>
            <person name="Crous P."/>
            <person name="Grigoriev I."/>
        </authorList>
    </citation>
    <scope>NUCLEOTIDE SEQUENCE</scope>
    <source>
        <strain evidence="5">ATCC 36951</strain>
    </source>
</reference>
<keyword evidence="3" id="KW-0732">Signal</keyword>
<dbReference type="GeneID" id="54566483"/>
<dbReference type="SUPFAM" id="SSF49899">
    <property type="entry name" value="Concanavalin A-like lectins/glucanases"/>
    <property type="match status" value="1"/>
</dbReference>